<dbReference type="Proteomes" id="UP001186974">
    <property type="component" value="Unassembled WGS sequence"/>
</dbReference>
<keyword evidence="2" id="KW-1185">Reference proteome</keyword>
<dbReference type="EMBL" id="JAWDJW010006560">
    <property type="protein sequence ID" value="KAK3064283.1"/>
    <property type="molecule type" value="Genomic_DNA"/>
</dbReference>
<name>A0ACC3DAJ7_9PEZI</name>
<sequence>MHFTKELSLLSLFALSVVAAPSNKFESFVADYEDLPGNVAGSPNVFGPPTPYLDLDYSGVVVASNSPLAVDAVFTTSGKNYLATNPGQNPDIKVHSNISYCNFNSLVIGTYLNAANGDAAPAVDSTVRFIGTTTDGKTIIQDYNYRTGVTNLNGVALQNAFDKPVALKNFNRITELTVTVVKSAGTVALTGINLDRLAYTCFAK</sequence>
<organism evidence="1 2">
    <name type="scientific">Coniosporium uncinatum</name>
    <dbReference type="NCBI Taxonomy" id="93489"/>
    <lineage>
        <taxon>Eukaryota</taxon>
        <taxon>Fungi</taxon>
        <taxon>Dikarya</taxon>
        <taxon>Ascomycota</taxon>
        <taxon>Pezizomycotina</taxon>
        <taxon>Dothideomycetes</taxon>
        <taxon>Dothideomycetes incertae sedis</taxon>
        <taxon>Coniosporium</taxon>
    </lineage>
</organism>
<proteinExistence type="predicted"/>
<comment type="caution">
    <text evidence="1">The sequence shown here is derived from an EMBL/GenBank/DDBJ whole genome shotgun (WGS) entry which is preliminary data.</text>
</comment>
<accession>A0ACC3DAJ7</accession>
<gene>
    <name evidence="1" type="ORF">LTS18_008615</name>
</gene>
<evidence type="ECO:0000313" key="2">
    <source>
        <dbReference type="Proteomes" id="UP001186974"/>
    </source>
</evidence>
<protein>
    <submittedName>
        <fullName evidence="1">Uncharacterized protein</fullName>
    </submittedName>
</protein>
<evidence type="ECO:0000313" key="1">
    <source>
        <dbReference type="EMBL" id="KAK3064283.1"/>
    </source>
</evidence>
<reference evidence="1" key="1">
    <citation type="submission" date="2024-09" db="EMBL/GenBank/DDBJ databases">
        <title>Black Yeasts Isolated from many extreme environments.</title>
        <authorList>
            <person name="Coleine C."/>
            <person name="Stajich J.E."/>
            <person name="Selbmann L."/>
        </authorList>
    </citation>
    <scope>NUCLEOTIDE SEQUENCE</scope>
    <source>
        <strain evidence="1">CCFEE 5737</strain>
    </source>
</reference>